<feature type="region of interest" description="Disordered" evidence="6">
    <location>
        <begin position="2720"/>
        <end position="2748"/>
    </location>
</feature>
<dbReference type="InterPro" id="IPR013087">
    <property type="entry name" value="Znf_C2H2_type"/>
</dbReference>
<feature type="region of interest" description="Disordered" evidence="6">
    <location>
        <begin position="586"/>
        <end position="620"/>
    </location>
</feature>
<feature type="compositionally biased region" description="Basic and acidic residues" evidence="6">
    <location>
        <begin position="867"/>
        <end position="880"/>
    </location>
</feature>
<evidence type="ECO:0000313" key="9">
    <source>
        <dbReference type="EMBL" id="KRF82596.1"/>
    </source>
</evidence>
<feature type="region of interest" description="Disordered" evidence="6">
    <location>
        <begin position="1298"/>
        <end position="1328"/>
    </location>
</feature>
<feature type="compositionally biased region" description="Basic and acidic residues" evidence="6">
    <location>
        <begin position="1656"/>
        <end position="1673"/>
    </location>
</feature>
<feature type="compositionally biased region" description="Acidic residues" evidence="6">
    <location>
        <begin position="675"/>
        <end position="692"/>
    </location>
</feature>
<feature type="compositionally biased region" description="Basic and acidic residues" evidence="6">
    <location>
        <begin position="586"/>
        <end position="606"/>
    </location>
</feature>
<feature type="compositionally biased region" description="Acidic residues" evidence="6">
    <location>
        <begin position="892"/>
        <end position="914"/>
    </location>
</feature>
<feature type="compositionally biased region" description="Basic and acidic residues" evidence="6">
    <location>
        <begin position="710"/>
        <end position="811"/>
    </location>
</feature>
<feature type="compositionally biased region" description="Low complexity" evidence="6">
    <location>
        <begin position="1208"/>
        <end position="1236"/>
    </location>
</feature>
<evidence type="ECO:0000259" key="7">
    <source>
        <dbReference type="PROSITE" id="PS50157"/>
    </source>
</evidence>
<dbReference type="InParanoid" id="B4MAE2"/>
<keyword evidence="10" id="KW-1185">Reference proteome</keyword>
<evidence type="ECO:0000256" key="5">
    <source>
        <dbReference type="PROSITE-ProRule" id="PRU00042"/>
    </source>
</evidence>
<feature type="compositionally biased region" description="Low complexity" evidence="6">
    <location>
        <begin position="1559"/>
        <end position="1569"/>
    </location>
</feature>
<feature type="region of interest" description="Disordered" evidence="6">
    <location>
        <begin position="3164"/>
        <end position="3186"/>
    </location>
</feature>
<feature type="region of interest" description="Disordered" evidence="6">
    <location>
        <begin position="290"/>
        <end position="352"/>
    </location>
</feature>
<keyword evidence="2" id="KW-0677">Repeat</keyword>
<dbReference type="GO" id="GO:0008270">
    <property type="term" value="F:zinc ion binding"/>
    <property type="evidence" value="ECO:0007669"/>
    <property type="project" value="UniProtKB-KW"/>
</dbReference>
<feature type="compositionally biased region" description="Basic and acidic residues" evidence="6">
    <location>
        <begin position="1021"/>
        <end position="1034"/>
    </location>
</feature>
<feature type="compositionally biased region" description="Basic and acidic residues" evidence="6">
    <location>
        <begin position="915"/>
        <end position="938"/>
    </location>
</feature>
<evidence type="ECO:0000256" key="2">
    <source>
        <dbReference type="ARBA" id="ARBA00022737"/>
    </source>
</evidence>
<evidence type="ECO:0000256" key="1">
    <source>
        <dbReference type="ARBA" id="ARBA00022723"/>
    </source>
</evidence>
<feature type="region of interest" description="Disordered" evidence="6">
    <location>
        <begin position="461"/>
        <end position="527"/>
    </location>
</feature>
<evidence type="ECO:0000256" key="4">
    <source>
        <dbReference type="ARBA" id="ARBA00022833"/>
    </source>
</evidence>
<feature type="compositionally biased region" description="Low complexity" evidence="6">
    <location>
        <begin position="2720"/>
        <end position="2746"/>
    </location>
</feature>
<dbReference type="Proteomes" id="UP000008792">
    <property type="component" value="Unassembled WGS sequence"/>
</dbReference>
<dbReference type="GO" id="GO:0005634">
    <property type="term" value="C:nucleus"/>
    <property type="evidence" value="ECO:0007669"/>
    <property type="project" value="TreeGrafter"/>
</dbReference>
<evidence type="ECO:0000256" key="3">
    <source>
        <dbReference type="ARBA" id="ARBA00022771"/>
    </source>
</evidence>
<dbReference type="PANTHER" id="PTHR24403">
    <property type="entry name" value="ZINC FINGER PROTEIN"/>
    <property type="match status" value="1"/>
</dbReference>
<feature type="region of interest" description="Disordered" evidence="6">
    <location>
        <begin position="1203"/>
        <end position="1236"/>
    </location>
</feature>
<dbReference type="FunCoup" id="B4MAE2">
    <property type="interactions" value="24"/>
</dbReference>
<dbReference type="OMA" id="NEYYQCD"/>
<gene>
    <name evidence="8" type="primary">Dvir\GJ15679</name>
    <name evidence="8" type="ORF">Dvir_GJ15679</name>
</gene>
<evidence type="ECO:0000256" key="6">
    <source>
        <dbReference type="SAM" id="MobiDB-lite"/>
    </source>
</evidence>
<dbReference type="eggNOG" id="KOG1721">
    <property type="taxonomic scope" value="Eukaryota"/>
</dbReference>
<name>B4MAE2_DROVI</name>
<feature type="compositionally biased region" description="Polar residues" evidence="6">
    <location>
        <begin position="693"/>
        <end position="704"/>
    </location>
</feature>
<reference evidence="8 10" key="1">
    <citation type="journal article" date="2007" name="Nature">
        <title>Evolution of genes and genomes on the Drosophila phylogeny.</title>
        <authorList>
            <consortium name="Drosophila 12 Genomes Consortium"/>
            <person name="Clark A.G."/>
            <person name="Eisen M.B."/>
            <person name="Smith D.R."/>
            <person name="Bergman C.M."/>
            <person name="Oliver B."/>
            <person name="Markow T.A."/>
            <person name="Kaufman T.C."/>
            <person name="Kellis M."/>
            <person name="Gelbart W."/>
            <person name="Iyer V.N."/>
            <person name="Pollard D.A."/>
            <person name="Sackton T.B."/>
            <person name="Larracuente A.M."/>
            <person name="Singh N.D."/>
            <person name="Abad J.P."/>
            <person name="Abt D.N."/>
            <person name="Adryan B."/>
            <person name="Aguade M."/>
            <person name="Akashi H."/>
            <person name="Anderson W.W."/>
            <person name="Aquadro C.F."/>
            <person name="Ardell D.H."/>
            <person name="Arguello R."/>
            <person name="Artieri C.G."/>
            <person name="Barbash D.A."/>
            <person name="Barker D."/>
            <person name="Barsanti P."/>
            <person name="Batterham P."/>
            <person name="Batzoglou S."/>
            <person name="Begun D."/>
            <person name="Bhutkar A."/>
            <person name="Blanco E."/>
            <person name="Bosak S.A."/>
            <person name="Bradley R.K."/>
            <person name="Brand A.D."/>
            <person name="Brent M.R."/>
            <person name="Brooks A.N."/>
            <person name="Brown R.H."/>
            <person name="Butlin R.K."/>
            <person name="Caggese C."/>
            <person name="Calvi B.R."/>
            <person name="Bernardo de Carvalho A."/>
            <person name="Caspi A."/>
            <person name="Castrezana S."/>
            <person name="Celniker S.E."/>
            <person name="Chang J.L."/>
            <person name="Chapple C."/>
            <person name="Chatterji S."/>
            <person name="Chinwalla A."/>
            <person name="Civetta A."/>
            <person name="Clifton S.W."/>
            <person name="Comeron J.M."/>
            <person name="Costello J.C."/>
            <person name="Coyne J.A."/>
            <person name="Daub J."/>
            <person name="David R.G."/>
            <person name="Delcher A.L."/>
            <person name="Delehaunty K."/>
            <person name="Do C.B."/>
            <person name="Ebling H."/>
            <person name="Edwards K."/>
            <person name="Eickbush T."/>
            <person name="Evans J.D."/>
            <person name="Filipski A."/>
            <person name="Findeiss S."/>
            <person name="Freyhult E."/>
            <person name="Fulton L."/>
            <person name="Fulton R."/>
            <person name="Garcia A.C."/>
            <person name="Gardiner A."/>
            <person name="Garfield D.A."/>
            <person name="Garvin B.E."/>
            <person name="Gibson G."/>
            <person name="Gilbert D."/>
            <person name="Gnerre S."/>
            <person name="Godfrey J."/>
            <person name="Good R."/>
            <person name="Gotea V."/>
            <person name="Gravely B."/>
            <person name="Greenberg A.J."/>
            <person name="Griffiths-Jones S."/>
            <person name="Gross S."/>
            <person name="Guigo R."/>
            <person name="Gustafson E.A."/>
            <person name="Haerty W."/>
            <person name="Hahn M.W."/>
            <person name="Halligan D.L."/>
            <person name="Halpern A.L."/>
            <person name="Halter G.M."/>
            <person name="Han M.V."/>
            <person name="Heger A."/>
            <person name="Hillier L."/>
            <person name="Hinrichs A.S."/>
            <person name="Holmes I."/>
            <person name="Hoskins R.A."/>
            <person name="Hubisz M.J."/>
            <person name="Hultmark D."/>
            <person name="Huntley M.A."/>
            <person name="Jaffe D.B."/>
            <person name="Jagadeeshan S."/>
            <person name="Jeck W.R."/>
            <person name="Johnson J."/>
            <person name="Jones C.D."/>
            <person name="Jordan W.C."/>
            <person name="Karpen G.H."/>
            <person name="Kataoka E."/>
            <person name="Keightley P.D."/>
            <person name="Kheradpour P."/>
            <person name="Kirkness E.F."/>
            <person name="Koerich L.B."/>
            <person name="Kristiansen K."/>
            <person name="Kudrna D."/>
            <person name="Kulathinal R.J."/>
            <person name="Kumar S."/>
            <person name="Kwok R."/>
            <person name="Lander E."/>
            <person name="Langley C.H."/>
            <person name="Lapoint R."/>
            <person name="Lazzaro B.P."/>
            <person name="Lee S.J."/>
            <person name="Levesque L."/>
            <person name="Li R."/>
            <person name="Lin C.F."/>
            <person name="Lin M.F."/>
            <person name="Lindblad-Toh K."/>
            <person name="Llopart A."/>
            <person name="Long M."/>
            <person name="Low L."/>
            <person name="Lozovsky E."/>
            <person name="Lu J."/>
            <person name="Luo M."/>
            <person name="Machado C.A."/>
            <person name="Makalowski W."/>
            <person name="Marzo M."/>
            <person name="Matsuda M."/>
            <person name="Matzkin L."/>
            <person name="McAllister B."/>
            <person name="McBride C.S."/>
            <person name="McKernan B."/>
            <person name="McKernan K."/>
            <person name="Mendez-Lago M."/>
            <person name="Minx P."/>
            <person name="Mollenhauer M.U."/>
            <person name="Montooth K."/>
            <person name="Mount S.M."/>
            <person name="Mu X."/>
            <person name="Myers E."/>
            <person name="Negre B."/>
            <person name="Newfeld S."/>
            <person name="Nielsen R."/>
            <person name="Noor M.A."/>
            <person name="O'Grady P."/>
            <person name="Pachter L."/>
            <person name="Papaceit M."/>
            <person name="Parisi M.J."/>
            <person name="Parisi M."/>
            <person name="Parts L."/>
            <person name="Pedersen J.S."/>
            <person name="Pesole G."/>
            <person name="Phillippy A.M."/>
            <person name="Ponting C.P."/>
            <person name="Pop M."/>
            <person name="Porcelli D."/>
            <person name="Powell J.R."/>
            <person name="Prohaska S."/>
            <person name="Pruitt K."/>
            <person name="Puig M."/>
            <person name="Quesneville H."/>
            <person name="Ram K.R."/>
            <person name="Rand D."/>
            <person name="Rasmussen M.D."/>
            <person name="Reed L.K."/>
            <person name="Reenan R."/>
            <person name="Reily A."/>
            <person name="Remington K.A."/>
            <person name="Rieger T.T."/>
            <person name="Ritchie M.G."/>
            <person name="Robin C."/>
            <person name="Rogers Y.H."/>
            <person name="Rohde C."/>
            <person name="Rozas J."/>
            <person name="Rubenfield M.J."/>
            <person name="Ruiz A."/>
            <person name="Russo S."/>
            <person name="Salzberg S.L."/>
            <person name="Sanchez-Gracia A."/>
            <person name="Saranga D.J."/>
            <person name="Sato H."/>
            <person name="Schaeffer S.W."/>
            <person name="Schatz M.C."/>
            <person name="Schlenke T."/>
            <person name="Schwartz R."/>
            <person name="Segarra C."/>
            <person name="Singh R.S."/>
            <person name="Sirot L."/>
            <person name="Sirota M."/>
            <person name="Sisneros N.B."/>
            <person name="Smith C.D."/>
            <person name="Smith T.F."/>
            <person name="Spieth J."/>
            <person name="Stage D.E."/>
            <person name="Stark A."/>
            <person name="Stephan W."/>
            <person name="Strausberg R.L."/>
            <person name="Strempel S."/>
            <person name="Sturgill D."/>
            <person name="Sutton G."/>
            <person name="Sutton G.G."/>
            <person name="Tao W."/>
            <person name="Teichmann S."/>
            <person name="Tobari Y.N."/>
            <person name="Tomimura Y."/>
            <person name="Tsolas J.M."/>
            <person name="Valente V.L."/>
            <person name="Venter E."/>
            <person name="Venter J.C."/>
            <person name="Vicario S."/>
            <person name="Vieira F.G."/>
            <person name="Vilella A.J."/>
            <person name="Villasante A."/>
            <person name="Walenz B."/>
            <person name="Wang J."/>
            <person name="Wasserman M."/>
            <person name="Watts T."/>
            <person name="Wilson D."/>
            <person name="Wilson R.K."/>
            <person name="Wing R.A."/>
            <person name="Wolfner M.F."/>
            <person name="Wong A."/>
            <person name="Wong G.K."/>
            <person name="Wu C.I."/>
            <person name="Wu G."/>
            <person name="Yamamoto D."/>
            <person name="Yang H.P."/>
            <person name="Yang S.P."/>
            <person name="Yorke J.A."/>
            <person name="Yoshida K."/>
            <person name="Zdobnov E."/>
            <person name="Zhang P."/>
            <person name="Zhang Y."/>
            <person name="Zimin A.V."/>
            <person name="Baldwin J."/>
            <person name="Abdouelleil A."/>
            <person name="Abdulkadir J."/>
            <person name="Abebe A."/>
            <person name="Abera B."/>
            <person name="Abreu J."/>
            <person name="Acer S.C."/>
            <person name="Aftuck L."/>
            <person name="Alexander A."/>
            <person name="An P."/>
            <person name="Anderson E."/>
            <person name="Anderson S."/>
            <person name="Arachi H."/>
            <person name="Azer M."/>
            <person name="Bachantsang P."/>
            <person name="Barry A."/>
            <person name="Bayul T."/>
            <person name="Berlin A."/>
            <person name="Bessette D."/>
            <person name="Bloom T."/>
            <person name="Blye J."/>
            <person name="Boguslavskiy L."/>
            <person name="Bonnet C."/>
            <person name="Boukhgalter B."/>
            <person name="Bourzgui I."/>
            <person name="Brown A."/>
            <person name="Cahill P."/>
            <person name="Channer S."/>
            <person name="Cheshatsang Y."/>
            <person name="Chuda L."/>
            <person name="Citroen M."/>
            <person name="Collymore A."/>
            <person name="Cooke P."/>
            <person name="Costello M."/>
            <person name="D'Aco K."/>
            <person name="Daza R."/>
            <person name="De Haan G."/>
            <person name="DeGray S."/>
            <person name="DeMaso C."/>
            <person name="Dhargay N."/>
            <person name="Dooley K."/>
            <person name="Dooley E."/>
            <person name="Doricent M."/>
            <person name="Dorje P."/>
            <person name="Dorjee K."/>
            <person name="Dupes A."/>
            <person name="Elong R."/>
            <person name="Falk J."/>
            <person name="Farina A."/>
            <person name="Faro S."/>
            <person name="Ferguson D."/>
            <person name="Fisher S."/>
            <person name="Foley C.D."/>
            <person name="Franke A."/>
            <person name="Friedrich D."/>
            <person name="Gadbois L."/>
            <person name="Gearin G."/>
            <person name="Gearin C.R."/>
            <person name="Giannoukos G."/>
            <person name="Goode T."/>
            <person name="Graham J."/>
            <person name="Grandbois E."/>
            <person name="Grewal S."/>
            <person name="Gyaltsen K."/>
            <person name="Hafez N."/>
            <person name="Hagos B."/>
            <person name="Hall J."/>
            <person name="Henson C."/>
            <person name="Hollinger A."/>
            <person name="Honan T."/>
            <person name="Huard M.D."/>
            <person name="Hughes L."/>
            <person name="Hurhula B."/>
            <person name="Husby M.E."/>
            <person name="Kamat A."/>
            <person name="Kanga B."/>
            <person name="Kashin S."/>
            <person name="Khazanovich D."/>
            <person name="Kisner P."/>
            <person name="Lance K."/>
            <person name="Lara M."/>
            <person name="Lee W."/>
            <person name="Lennon N."/>
            <person name="Letendre F."/>
            <person name="LeVine R."/>
            <person name="Lipovsky A."/>
            <person name="Liu X."/>
            <person name="Liu J."/>
            <person name="Liu S."/>
            <person name="Lokyitsang T."/>
            <person name="Lokyitsang Y."/>
            <person name="Lubonja R."/>
            <person name="Lui A."/>
            <person name="MacDonald P."/>
            <person name="Magnisalis V."/>
            <person name="Maru K."/>
            <person name="Matthews C."/>
            <person name="McCusker W."/>
            <person name="McDonough S."/>
            <person name="Mehta T."/>
            <person name="Meldrim J."/>
            <person name="Meneus L."/>
            <person name="Mihai O."/>
            <person name="Mihalev A."/>
            <person name="Mihova T."/>
            <person name="Mittelman R."/>
            <person name="Mlenga V."/>
            <person name="Montmayeur A."/>
            <person name="Mulrain L."/>
            <person name="Navidi A."/>
            <person name="Naylor J."/>
            <person name="Negash T."/>
            <person name="Nguyen T."/>
            <person name="Nguyen N."/>
            <person name="Nicol R."/>
            <person name="Norbu C."/>
            <person name="Norbu N."/>
            <person name="Novod N."/>
            <person name="O'Neill B."/>
            <person name="Osman S."/>
            <person name="Markiewicz E."/>
            <person name="Oyono O.L."/>
            <person name="Patti C."/>
            <person name="Phunkhang P."/>
            <person name="Pierre F."/>
            <person name="Priest M."/>
            <person name="Raghuraman S."/>
            <person name="Rege F."/>
            <person name="Reyes R."/>
            <person name="Rise C."/>
            <person name="Rogov P."/>
            <person name="Ross K."/>
            <person name="Ryan E."/>
            <person name="Settipalli S."/>
            <person name="Shea T."/>
            <person name="Sherpa N."/>
            <person name="Shi L."/>
            <person name="Shih D."/>
            <person name="Sparrow T."/>
            <person name="Spaulding J."/>
            <person name="Stalker J."/>
            <person name="Stange-Thomann N."/>
            <person name="Stavropoulos S."/>
            <person name="Stone C."/>
            <person name="Strader C."/>
            <person name="Tesfaye S."/>
            <person name="Thomson T."/>
            <person name="Thoulutsang Y."/>
            <person name="Thoulutsang D."/>
            <person name="Topham K."/>
            <person name="Topping I."/>
            <person name="Tsamla T."/>
            <person name="Vassiliev H."/>
            <person name="Vo A."/>
            <person name="Wangchuk T."/>
            <person name="Wangdi T."/>
            <person name="Weiand M."/>
            <person name="Wilkinson J."/>
            <person name="Wilson A."/>
            <person name="Yadav S."/>
            <person name="Young G."/>
            <person name="Yu Q."/>
            <person name="Zembek L."/>
            <person name="Zhong D."/>
            <person name="Zimmer A."/>
            <person name="Zwirko Z."/>
            <person name="Jaffe D.B."/>
            <person name="Alvarez P."/>
            <person name="Brockman W."/>
            <person name="Butler J."/>
            <person name="Chin C."/>
            <person name="Gnerre S."/>
            <person name="Grabherr M."/>
            <person name="Kleber M."/>
            <person name="Mauceli E."/>
            <person name="MacCallum I."/>
        </authorList>
    </citation>
    <scope>NUCLEOTIDE SEQUENCE [LARGE SCALE GENOMIC DNA]</scope>
    <source>
        <strain evidence="8">TSC#15010-1051.87</strain>
        <strain evidence="10">Tucson 15010-1051.87</strain>
    </source>
</reference>
<feature type="region of interest" description="Disordered" evidence="6">
    <location>
        <begin position="2386"/>
        <end position="2422"/>
    </location>
</feature>
<dbReference type="PANTHER" id="PTHR24403:SF67">
    <property type="entry name" value="FI01116P-RELATED"/>
    <property type="match status" value="1"/>
</dbReference>
<dbReference type="GO" id="GO:0045944">
    <property type="term" value="P:positive regulation of transcription by RNA polymerase II"/>
    <property type="evidence" value="ECO:0007669"/>
    <property type="project" value="TreeGrafter"/>
</dbReference>
<evidence type="ECO:0000313" key="10">
    <source>
        <dbReference type="Proteomes" id="UP000008792"/>
    </source>
</evidence>
<dbReference type="EMBL" id="CH940655">
    <property type="protein sequence ID" value="EDW66201.1"/>
    <property type="molecule type" value="Genomic_DNA"/>
</dbReference>
<keyword evidence="1" id="KW-0479">Metal-binding</keyword>
<feature type="region of interest" description="Disordered" evidence="6">
    <location>
        <begin position="1538"/>
        <end position="1598"/>
    </location>
</feature>
<dbReference type="OrthoDB" id="4737882at2759"/>
<keyword evidence="4" id="KW-0862">Zinc</keyword>
<feature type="region of interest" description="Disordered" evidence="6">
    <location>
        <begin position="135"/>
        <end position="276"/>
    </location>
</feature>
<feature type="compositionally biased region" description="Polar residues" evidence="6">
    <location>
        <begin position="2386"/>
        <end position="2412"/>
    </location>
</feature>
<organism evidence="8 10">
    <name type="scientific">Drosophila virilis</name>
    <name type="common">Fruit fly</name>
    <dbReference type="NCBI Taxonomy" id="7244"/>
    <lineage>
        <taxon>Eukaryota</taxon>
        <taxon>Metazoa</taxon>
        <taxon>Ecdysozoa</taxon>
        <taxon>Arthropoda</taxon>
        <taxon>Hexapoda</taxon>
        <taxon>Insecta</taxon>
        <taxon>Pterygota</taxon>
        <taxon>Neoptera</taxon>
        <taxon>Endopterygota</taxon>
        <taxon>Diptera</taxon>
        <taxon>Brachycera</taxon>
        <taxon>Muscomorpha</taxon>
        <taxon>Ephydroidea</taxon>
        <taxon>Drosophilidae</taxon>
        <taxon>Drosophila</taxon>
    </lineage>
</organism>
<feature type="compositionally biased region" description="Basic residues" evidence="6">
    <location>
        <begin position="1547"/>
        <end position="1558"/>
    </location>
</feature>
<dbReference type="PROSITE" id="PS50157">
    <property type="entry name" value="ZINC_FINGER_C2H2_2"/>
    <property type="match status" value="1"/>
</dbReference>
<protein>
    <submittedName>
        <fullName evidence="8">Uncharacterized protein, isoform A</fullName>
    </submittedName>
    <submittedName>
        <fullName evidence="9">Uncharacterized protein, isoform B</fullName>
    </submittedName>
</protein>
<dbReference type="PROSITE" id="PS00028">
    <property type="entry name" value="ZINC_FINGER_C2H2_1"/>
    <property type="match status" value="4"/>
</dbReference>
<keyword evidence="3 5" id="KW-0863">Zinc-finger</keyword>
<evidence type="ECO:0000313" key="8">
    <source>
        <dbReference type="EMBL" id="EDW66201.1"/>
    </source>
</evidence>
<feature type="compositionally biased region" description="Low complexity" evidence="6">
    <location>
        <begin position="504"/>
        <end position="527"/>
    </location>
</feature>
<feature type="domain" description="C2H2-type" evidence="7">
    <location>
        <begin position="2210"/>
        <end position="2238"/>
    </location>
</feature>
<dbReference type="Gene3D" id="3.30.160.60">
    <property type="entry name" value="Classic Zinc Finger"/>
    <property type="match status" value="2"/>
</dbReference>
<dbReference type="HOGENOM" id="CLU_000334_0_0_1"/>
<dbReference type="EMBL" id="CH940655">
    <property type="protein sequence ID" value="KRF82596.1"/>
    <property type="molecule type" value="Genomic_DNA"/>
</dbReference>
<accession>B4MAE2</accession>
<feature type="compositionally biased region" description="Low complexity" evidence="6">
    <location>
        <begin position="1317"/>
        <end position="1326"/>
    </location>
</feature>
<feature type="region of interest" description="Disordered" evidence="6">
    <location>
        <begin position="1021"/>
        <end position="1046"/>
    </location>
</feature>
<feature type="compositionally biased region" description="Polar residues" evidence="6">
    <location>
        <begin position="292"/>
        <end position="305"/>
    </location>
</feature>
<dbReference type="InterPro" id="IPR050688">
    <property type="entry name" value="Zinc_finger/UBP_domain"/>
</dbReference>
<feature type="region of interest" description="Disordered" evidence="6">
    <location>
        <begin position="645"/>
        <end position="938"/>
    </location>
</feature>
<dbReference type="SMART" id="SM00355">
    <property type="entry name" value="ZnF_C2H2"/>
    <property type="match status" value="21"/>
</dbReference>
<reference evidence="8" key="2">
    <citation type="journal article" date="2008" name="Bioinformatics">
        <title>Assembly reconciliation.</title>
        <authorList>
            <person name="Zimin A.V."/>
            <person name="Smith D.R."/>
            <person name="Sutton G."/>
            <person name="Yorke J.A."/>
        </authorList>
    </citation>
    <scope>NUCLEOTIDE SEQUENCE</scope>
    <source>
        <strain evidence="8">TSC#15010-1051.87</strain>
    </source>
</reference>
<feature type="compositionally biased region" description="Basic and acidic residues" evidence="6">
    <location>
        <begin position="645"/>
        <end position="670"/>
    </location>
</feature>
<feature type="compositionally biased region" description="Low complexity" evidence="6">
    <location>
        <begin position="3164"/>
        <end position="3181"/>
    </location>
</feature>
<sequence length="3219" mass="361979">MADADDVNKLGGQREKNTAVHIAKVEELRSCAPFIKNVVKTYGRQLAQEQYRKLNMLVELLESEMPAEDFYRRFPEEKLSKIEGVIDKLKAKFGALLNPSEIIVIDAAEPNELPSTSMAAVEVVSKSNPSAIKTADKVVTANGTSPSSRLDDVHRPSPAAAKSSTGFERRSNPPMLSASLNADMSSPPAAKADFERRAQPAANLTVDLTSPIGSRRQDFTRRTNQLTVTTTTPPPAVANVSSPQARSPLIVFERRSNPPARSVEAAANSEAEQSKLKSLEEARKKLAALRGNSETVAPQLASNCNDPRGRKAIYANNRLEQRSRSSSLSPPPPPPALPTRTFPTAGRSQTRPPAMVNIPRAAVAAPPAAQHNIPTPLLRTRAPLNLNTSAAVAAAAAAAAAAASAEFQCSPNEPLQEFTEMRRYNNTELRDARDPRCNKWVNNNNNINVPLLANPTGVQQPGGPAAAGANHQYPGAVRRPAPYKDVPYAGFEDAPPGPNWQAANKNNNNNYSYNNNNSWSNNNHNNNNNNVYNKPNTSFSYRGGFHRGVGHNGNPRFPPPTATAVHAEPRTYREHREAKAAAAKLQAEKQRQLEAAEKQRQIEHETPTGPKQATVDGDRVQLDTSYRDVAGTATNKKLDFKIPKKVHAADKSCGESRGETRGQKADRTNRSNEVQAEEEEEEENCNDIDVEQETCTTKGINGESNKAHKKATDRLNKVNKADKMNKKDKPDKLDKATDKIMDTVDKSDKVAKPDKANKSIKADKADKTEILGKTDKTDQLLDSTDKADKSNKMDKTDKLDKKHKSDKEHVKRDKSKHRDKKGEMDKDKRAQKKDKANADKPKDKEEKEKEAKKPDNTDNVENEPPETSEKRAEPDEQPERRKTKGSSKMPEQEDGVEQEQLEPELEADNEDAIVDVEHLSEETNSEPKEANKKDEAELMPKLPKLKVVLGPNAHTITIIPRYENNDEPKAEAAKTVTEPETELKRIMKRRKSMMPLASKPLVDKSELFTGNSFVYEDIVEHQRQQQEQTEKQAEEEMSEEASDINASRRANRHLANMFEKTNDNCSISTHNILAGKRRSCFNNLAMNETQLSRNVFGLAPGVKTKPKAKPKEQAPTTAAKRKRGRPSKAATEEREQQPEQQQQQQEEEKPEPELPPAKRVCNEPATALPPPRRKPKRSELDKLNEDIAHMYYADDVMRATGRRACTAQKQKQQRQQKQLAENGASSLRSRSSSGSFASHAELAPFIRNVARRGRRFGGVASGPDRASFKAKKQLQLAEHTKRCLVRLSRCAQLEQLLRQKKQKQQTTTTTTKKRSSTKASAASSSSPIKNINPSWHAMSTALSSCVICAKLLRFPLLHYVQHHEEHFGSRLPPGILQQLRTGQDNRPIYGLSLPSVQGVRYGYKCPFCRKHLQLNNPSWVEHFARHTGEPNFQCSRCKVPRHRLNEIERHVAGCGAGARVIVNNNYSCRLPVRIHVCHLCDFVQLNRQNLERHWKHQHAFTDEPLAGLGQKLVIYHTAGVPIVKSQALAKNLLRRHNAQANEAGKAKASKKNNKKKQKQQQQQQKPKQPTKVEPEAQLDDENSSACVDVLTMPPPTLPEEDQLLVLNECKLEQEEEQRQQQQQVEHHQHVEPEIGPEQLQLQPDDNLSGIGSDGSDNEKDHDEGMNTPKQRDEWIDVECGSGSVQRQKSIFRNFHKFCSKLGNGSPASKTSSKSTKSAASSCCDGDVADLDSVQMPAQATTPTPTLTTSTSTLTQQFSVENVAYRLRPTSEQQQEPQPAYYCKQPGCTFLFSNELEGLENHFTREHPLVRWSGHCASCTEQTQPQQELQLEQQLTISAELQHLVSRHMAVPAAAQAEPVLPKLRVRRFTGDRLAAEPEALPTTAQLEPELDPELDLELMQFSQAHTNTMLRELLVAEPRPPSQPQMEPSELPAAAPILKPTVVNHASELGLAINQVYSLAEGVPPQLAGETLPLPAVTNGRYVLTQNVPQHSAAEINITIEPQQPQETPESVAKWRSKRLVADRFRCMAPNCNFCAHTVLCIREHMKFHCYSFGSKDYLQCAYCPHIGRDVDDFVHHGVIEHGLASRSELQESNVSPSTPTTAASVSQRIRDLLNQRNGPSSTTATTTATVSLASTAVDATVPPSTYFGALRDTNTPISSVLEELLKNTGYDDNKLYACPFKACSVPLTEDAFVNHVLFHMASNPNIGALTCKFCRQTFERPPSLRTHLQQMHARHNYFCSICLETTTNRRLMHQHLSSQHAEEYRLVNCQQQFIELPTQPEDQPEHGSVLAKRWVCAVEQPFGKKQMEDFVNKLLDEWLCRRQGTKTIYRPSELSLLPRQRTFAQMMTCGECQFQSQEYKHLHNHLQQHREQAVIVAYHAKPTTKQPAATSTISETANNTPAEPASSTNAPANEHETPGSRVPRIPKWSYVPRAERFVCCIAECRVHLATESALRQHFMTEHSYEQLYKCFHCQAEDKLTSLDKLLEHYAYHKRFIYQCGLCAAFHPKRLSIERHIQRHIGQNVDLVIHRRSDSSLNSDIRWIKSSLGLRTNPDDWLCNLCTTVVASQSQILAHMAQVHGRKHQFSCPFCTVCDKDVTTMMQHMRREHPDKRVQPIKNYQRCKMKNWHTLGFYCNSCDAAANSYQRMRKHCESRHKVGFQFKCPHCTHGHALERVIITHMHENHSGKEGLVHQQFERVANEMPDDDYWAMAHPFDGTTSSNNSTSCNNNNNNNNNDNSNNNKTCTVSNNSSFPNEPTIIDEIELFSSDEETYEQRTYEFTCSHCNETSSDVVELRTQHWAEKHAEHPFYFSVQPQLRCPECRNFVGNAKSLLENHLPNVHSIRNLVACDVNKPNECAFCHHRYQGWLGLAQHMVTEAHLSNDLKSLKDRELNELLKLGAISRERQSRESPGEYPNEYYQCNMCRVIMPTNVAMAQHGRVEHSASPERFCFRQVKDLVIFHCSFCMFASTTEMETLRHMLDHYKKFRHCHFCQAIQIDGFDEYIQHCYTFHRDAVHRFQQVHPYTDLKKFLMQVLYQFQNGLIISKSSLRRTRFQDERSMLKLYTELMRKAQQPPIPRLLISQLLNRNVTATVSSNGRQLEQQLVAASAKLTKRRKTLNPDDLNARLNVTPGVPQQQAQANSRSSVINWHTSFTGNQAASAAAAPAVATPTSTQSAASTSTPPMPNLERILKRRSTFVDIGQLATTPGLKRGCPPDRDA</sequence>
<feature type="region of interest" description="Disordered" evidence="6">
    <location>
        <begin position="1099"/>
        <end position="1179"/>
    </location>
</feature>
<dbReference type="KEGG" id="dvi:6634592"/>
<feature type="region of interest" description="Disordered" evidence="6">
    <location>
        <begin position="1635"/>
        <end position="1673"/>
    </location>
</feature>
<feature type="compositionally biased region" description="Basic and acidic residues" evidence="6">
    <location>
        <begin position="820"/>
        <end position="856"/>
    </location>
</feature>
<reference evidence="8" key="3">
    <citation type="submission" date="2008-06" db="EMBL/GenBank/DDBJ databases">
        <authorList>
            <consortium name="FlyBase"/>
        </authorList>
    </citation>
    <scope>NUCLEOTIDE SEQUENCE</scope>
    <source>
        <strain evidence="8">TSC#15010-1051.87</strain>
    </source>
</reference>
<proteinExistence type="predicted"/>